<dbReference type="Proteomes" id="UP000197361">
    <property type="component" value="Unassembled WGS sequence"/>
</dbReference>
<evidence type="ECO:0000259" key="3">
    <source>
        <dbReference type="Pfam" id="PF00501"/>
    </source>
</evidence>
<dbReference type="InterPro" id="IPR020845">
    <property type="entry name" value="AMP-binding_CS"/>
</dbReference>
<dbReference type="InterPro" id="IPR025110">
    <property type="entry name" value="AMP-bd_C"/>
</dbReference>
<sequence length="511" mass="54687">MALIELASEYLRMAARDFPDGIAIVQGRREMSWKEFDGAADTLARRLLAAGLAQGQTVMIVGENSPEYLIICFGVWRAGGVMAVVHATFGPAELDYALSNAEPHFLFVENSYRTNAVAAVARSDIPTRIFELAGGVEPLGGVAPFLGELPVVDPAALGIIGYTSGTTGVPKPVAHSHGTIAHGTNACATIWRVDADDTVLVSMPLSWLAGLIILSITATTRGAKIHLLRRFSADEALDAMIDHGVTFIFAATSMYAKIVNAWRQRAAPRRFRLRCCISGGEARNEAVFKDWREITGAPVLDSYGASECWPFVTHDPGMTILPPPGSAGKLVEGAKIRLLDGDGNEVSEGEVGEAQGVAPCMMLSYWKEPELTANAITPDGWYRTGDYARVDEQGFVYVLGRTGDLIVVGGENVYPAEIEQVLSELDEVAQAAVVGLPDDSAGQSVAAAVVLMPGAAVDEDALRAHCAARLAHHKVPALIGIVRELPHNASGKVVRRELAPLLLRLREFEKT</sequence>
<dbReference type="AlphaFoldDB" id="A0A246JR18"/>
<reference evidence="5 6" key="1">
    <citation type="journal article" date="2010" name="Int. J. Syst. Evol. Microbiol.">
        <title>Sphingopyxis bauzanensis sp. nov., a psychrophilic bacterium isolated from soil.</title>
        <authorList>
            <person name="Zhang D.C."/>
            <person name="Liu H.C."/>
            <person name="Xin Y.H."/>
            <person name="Zhou Y.G."/>
            <person name="Schinner F."/>
            <person name="Margesin R."/>
        </authorList>
    </citation>
    <scope>NUCLEOTIDE SEQUENCE [LARGE SCALE GENOMIC DNA]</scope>
    <source>
        <strain evidence="5 6">DSM 22271</strain>
    </source>
</reference>
<dbReference type="Gene3D" id="3.40.50.12780">
    <property type="entry name" value="N-terminal domain of ligase-like"/>
    <property type="match status" value="1"/>
</dbReference>
<gene>
    <name evidence="5" type="ORF">CDQ92_11525</name>
</gene>
<feature type="domain" description="AMP-binding enzyme C-terminal" evidence="4">
    <location>
        <begin position="417"/>
        <end position="492"/>
    </location>
</feature>
<dbReference type="InterPro" id="IPR045851">
    <property type="entry name" value="AMP-bd_C_sf"/>
</dbReference>
<proteinExistence type="inferred from homology"/>
<evidence type="ECO:0000313" key="5">
    <source>
        <dbReference type="EMBL" id="OWQ95455.1"/>
    </source>
</evidence>
<evidence type="ECO:0008006" key="7">
    <source>
        <dbReference type="Google" id="ProtNLM"/>
    </source>
</evidence>
<comment type="similarity">
    <text evidence="1">Belongs to the ATP-dependent AMP-binding enzyme family.</text>
</comment>
<dbReference type="InterPro" id="IPR000873">
    <property type="entry name" value="AMP-dep_synth/lig_dom"/>
</dbReference>
<dbReference type="PROSITE" id="PS00455">
    <property type="entry name" value="AMP_BINDING"/>
    <property type="match status" value="1"/>
</dbReference>
<dbReference type="GO" id="GO:0006631">
    <property type="term" value="P:fatty acid metabolic process"/>
    <property type="evidence" value="ECO:0007669"/>
    <property type="project" value="TreeGrafter"/>
</dbReference>
<dbReference type="Gene3D" id="3.30.300.30">
    <property type="match status" value="1"/>
</dbReference>
<dbReference type="SUPFAM" id="SSF56801">
    <property type="entry name" value="Acetyl-CoA synthetase-like"/>
    <property type="match status" value="1"/>
</dbReference>
<comment type="caution">
    <text evidence="5">The sequence shown here is derived from an EMBL/GenBank/DDBJ whole genome shotgun (WGS) entry which is preliminary data.</text>
</comment>
<evidence type="ECO:0000259" key="4">
    <source>
        <dbReference type="Pfam" id="PF13193"/>
    </source>
</evidence>
<dbReference type="PANTHER" id="PTHR43201:SF5">
    <property type="entry name" value="MEDIUM-CHAIN ACYL-COA LIGASE ACSF2, MITOCHONDRIAL"/>
    <property type="match status" value="1"/>
</dbReference>
<evidence type="ECO:0000256" key="1">
    <source>
        <dbReference type="ARBA" id="ARBA00006432"/>
    </source>
</evidence>
<evidence type="ECO:0000256" key="2">
    <source>
        <dbReference type="ARBA" id="ARBA00022598"/>
    </source>
</evidence>
<dbReference type="GO" id="GO:0031956">
    <property type="term" value="F:medium-chain fatty acid-CoA ligase activity"/>
    <property type="evidence" value="ECO:0007669"/>
    <property type="project" value="TreeGrafter"/>
</dbReference>
<keyword evidence="6" id="KW-1185">Reference proteome</keyword>
<accession>A0A246JR18</accession>
<name>A0A246JR18_9SPHN</name>
<keyword evidence="2" id="KW-0436">Ligase</keyword>
<dbReference type="PANTHER" id="PTHR43201">
    <property type="entry name" value="ACYL-COA SYNTHETASE"/>
    <property type="match status" value="1"/>
</dbReference>
<organism evidence="5 6">
    <name type="scientific">Sphingopyxis bauzanensis</name>
    <dbReference type="NCBI Taxonomy" id="651663"/>
    <lineage>
        <taxon>Bacteria</taxon>
        <taxon>Pseudomonadati</taxon>
        <taxon>Pseudomonadota</taxon>
        <taxon>Alphaproteobacteria</taxon>
        <taxon>Sphingomonadales</taxon>
        <taxon>Sphingomonadaceae</taxon>
        <taxon>Sphingopyxis</taxon>
    </lineage>
</organism>
<evidence type="ECO:0000313" key="6">
    <source>
        <dbReference type="Proteomes" id="UP000197361"/>
    </source>
</evidence>
<dbReference type="InterPro" id="IPR042099">
    <property type="entry name" value="ANL_N_sf"/>
</dbReference>
<protein>
    <recommendedName>
        <fullName evidence="7">Long-chain fatty acid--CoA ligase</fullName>
    </recommendedName>
</protein>
<feature type="domain" description="AMP-dependent synthetase/ligase" evidence="3">
    <location>
        <begin position="13"/>
        <end position="366"/>
    </location>
</feature>
<dbReference type="Pfam" id="PF13193">
    <property type="entry name" value="AMP-binding_C"/>
    <property type="match status" value="1"/>
</dbReference>
<dbReference type="Pfam" id="PF00501">
    <property type="entry name" value="AMP-binding"/>
    <property type="match status" value="1"/>
</dbReference>
<dbReference type="EMBL" id="NISK01000003">
    <property type="protein sequence ID" value="OWQ95455.1"/>
    <property type="molecule type" value="Genomic_DNA"/>
</dbReference>